<dbReference type="PANTHER" id="PTHR43161">
    <property type="entry name" value="SORBITOL DEHYDROGENASE"/>
    <property type="match status" value="1"/>
</dbReference>
<gene>
    <name evidence="10" type="ORF">Egran_06768</name>
</gene>
<dbReference type="PANTHER" id="PTHR43161:SF25">
    <property type="entry name" value="ALCOHOL DEHYDROGENASE, PUTATIVE (AFU_ORTHOLOGUE AFUA_1G14390)-RELATED"/>
    <property type="match status" value="1"/>
</dbReference>
<dbReference type="InterPro" id="IPR013149">
    <property type="entry name" value="ADH-like_C"/>
</dbReference>
<evidence type="ECO:0000313" key="10">
    <source>
        <dbReference type="EMBL" id="OXV05465.1"/>
    </source>
</evidence>
<dbReference type="SMART" id="SM00829">
    <property type="entry name" value="PKS_ER"/>
    <property type="match status" value="1"/>
</dbReference>
<name>A0A232LMT9_9EURO</name>
<evidence type="ECO:0000256" key="2">
    <source>
        <dbReference type="ARBA" id="ARBA00004921"/>
    </source>
</evidence>
<comment type="cofactor">
    <cofactor evidence="1 8">
        <name>Zn(2+)</name>
        <dbReference type="ChEBI" id="CHEBI:29105"/>
    </cofactor>
</comment>
<dbReference type="InterPro" id="IPR036291">
    <property type="entry name" value="NAD(P)-bd_dom_sf"/>
</dbReference>
<comment type="caution">
    <text evidence="10">The sequence shown here is derived from an EMBL/GenBank/DDBJ whole genome shotgun (WGS) entry which is preliminary data.</text>
</comment>
<dbReference type="GO" id="GO:0003939">
    <property type="term" value="F:L-iditol 2-dehydrogenase (NAD+) activity"/>
    <property type="evidence" value="ECO:0007669"/>
    <property type="project" value="TreeGrafter"/>
</dbReference>
<dbReference type="InterPro" id="IPR002328">
    <property type="entry name" value="ADH_Zn_CS"/>
</dbReference>
<dbReference type="EMBL" id="NPHW01006929">
    <property type="protein sequence ID" value="OXV05465.1"/>
    <property type="molecule type" value="Genomic_DNA"/>
</dbReference>
<keyword evidence="11" id="KW-1185">Reference proteome</keyword>
<evidence type="ECO:0000256" key="1">
    <source>
        <dbReference type="ARBA" id="ARBA00001947"/>
    </source>
</evidence>
<evidence type="ECO:0000313" key="11">
    <source>
        <dbReference type="Proteomes" id="UP000243515"/>
    </source>
</evidence>
<dbReference type="InterPro" id="IPR011032">
    <property type="entry name" value="GroES-like_sf"/>
</dbReference>
<dbReference type="OrthoDB" id="5363962at2759"/>
<dbReference type="Gene3D" id="3.40.50.720">
    <property type="entry name" value="NAD(P)-binding Rossmann-like Domain"/>
    <property type="match status" value="1"/>
</dbReference>
<feature type="domain" description="Enoyl reductase (ER)" evidence="9">
    <location>
        <begin position="20"/>
        <end position="272"/>
    </location>
</feature>
<comment type="pathway">
    <text evidence="2">Carbohydrate degradation.</text>
</comment>
<evidence type="ECO:0000256" key="3">
    <source>
        <dbReference type="ARBA" id="ARBA00008072"/>
    </source>
</evidence>
<keyword evidence="7" id="KW-0520">NAD</keyword>
<reference evidence="10 11" key="1">
    <citation type="journal article" date="2015" name="Environ. Microbiol.">
        <title>Metagenome sequence of Elaphomyces granulatus from sporocarp tissue reveals Ascomycota ectomycorrhizal fingerprints of genome expansion and a Proteobacteria-rich microbiome.</title>
        <authorList>
            <person name="Quandt C.A."/>
            <person name="Kohler A."/>
            <person name="Hesse C.N."/>
            <person name="Sharpton T.J."/>
            <person name="Martin F."/>
            <person name="Spatafora J.W."/>
        </authorList>
    </citation>
    <scope>NUCLEOTIDE SEQUENCE [LARGE SCALE GENOMIC DNA]</scope>
    <source>
        <strain evidence="10 11">OSC145934</strain>
    </source>
</reference>
<protein>
    <recommendedName>
        <fullName evidence="9">Enoyl reductase (ER) domain-containing protein</fullName>
    </recommendedName>
</protein>
<accession>A0A232LMT9</accession>
<dbReference type="SUPFAM" id="SSF51735">
    <property type="entry name" value="NAD(P)-binding Rossmann-fold domains"/>
    <property type="match status" value="1"/>
</dbReference>
<dbReference type="GO" id="GO:0008270">
    <property type="term" value="F:zinc ion binding"/>
    <property type="evidence" value="ECO:0007669"/>
    <property type="project" value="InterPro"/>
</dbReference>
<sequence>MATAAVVSASKPSKTLVLYGANDLRLETREVFPPAGSEVQVAIRATGLCGSDLHYYKHGKNGEFVVREPLCLGHESSGVVTAIGSEVKNLQVGDRVALEVGLPCRKCARCRQGRYNICSDLNFRSSAKLFPHSDGTLMELTNHPAEMCHKLPDSLSFVGGALLEPLAVCVHAIRRSRPPTREMVEVASAAGEKTAALVFGAGAIGLLLASALATAEAFTSIVVVDIDAGRLEVAKSLNLGIKTTLIPSNPPPSAEASHLEQVSHALQNAQALASLLKETHGVPHGFSRVFDCTGAPSCVQTGIYASIAGGALVLLGMGTPIQTLPIGAASLREVDLIGVFRYDGFDYPTAISLIASGKLREVEERVVTHRLKLTGEGEGQRAFALAGQGVDENGKSVVKVVVEG</sequence>
<dbReference type="CDD" id="cd05285">
    <property type="entry name" value="sorbitol_DH"/>
    <property type="match status" value="1"/>
</dbReference>
<evidence type="ECO:0000256" key="4">
    <source>
        <dbReference type="ARBA" id="ARBA00022723"/>
    </source>
</evidence>
<dbReference type="InterPro" id="IPR020843">
    <property type="entry name" value="ER"/>
</dbReference>
<organism evidence="10 11">
    <name type="scientific">Elaphomyces granulatus</name>
    <dbReference type="NCBI Taxonomy" id="519963"/>
    <lineage>
        <taxon>Eukaryota</taxon>
        <taxon>Fungi</taxon>
        <taxon>Dikarya</taxon>
        <taxon>Ascomycota</taxon>
        <taxon>Pezizomycotina</taxon>
        <taxon>Eurotiomycetes</taxon>
        <taxon>Eurotiomycetidae</taxon>
        <taxon>Eurotiales</taxon>
        <taxon>Elaphomycetaceae</taxon>
        <taxon>Elaphomyces</taxon>
    </lineage>
</organism>
<dbReference type="Proteomes" id="UP000243515">
    <property type="component" value="Unassembled WGS sequence"/>
</dbReference>
<evidence type="ECO:0000256" key="7">
    <source>
        <dbReference type="ARBA" id="ARBA00023027"/>
    </source>
</evidence>
<dbReference type="InterPro" id="IPR045306">
    <property type="entry name" value="SDH-like"/>
</dbReference>
<dbReference type="Gene3D" id="3.90.180.10">
    <property type="entry name" value="Medium-chain alcohol dehydrogenases, catalytic domain"/>
    <property type="match status" value="1"/>
</dbReference>
<dbReference type="InterPro" id="IPR013154">
    <property type="entry name" value="ADH-like_N"/>
</dbReference>
<dbReference type="GO" id="GO:0006062">
    <property type="term" value="P:sorbitol catabolic process"/>
    <property type="evidence" value="ECO:0007669"/>
    <property type="project" value="TreeGrafter"/>
</dbReference>
<dbReference type="PROSITE" id="PS00059">
    <property type="entry name" value="ADH_ZINC"/>
    <property type="match status" value="1"/>
</dbReference>
<evidence type="ECO:0000256" key="8">
    <source>
        <dbReference type="RuleBase" id="RU361277"/>
    </source>
</evidence>
<evidence type="ECO:0000256" key="6">
    <source>
        <dbReference type="ARBA" id="ARBA00023002"/>
    </source>
</evidence>
<comment type="similarity">
    <text evidence="3 8">Belongs to the zinc-containing alcohol dehydrogenase family.</text>
</comment>
<dbReference type="Pfam" id="PF00107">
    <property type="entry name" value="ADH_zinc_N"/>
    <property type="match status" value="1"/>
</dbReference>
<dbReference type="SUPFAM" id="SSF50129">
    <property type="entry name" value="GroES-like"/>
    <property type="match status" value="1"/>
</dbReference>
<proteinExistence type="inferred from homology"/>
<keyword evidence="4 8" id="KW-0479">Metal-binding</keyword>
<keyword evidence="6" id="KW-0560">Oxidoreductase</keyword>
<evidence type="ECO:0000259" key="9">
    <source>
        <dbReference type="SMART" id="SM00829"/>
    </source>
</evidence>
<dbReference type="Pfam" id="PF08240">
    <property type="entry name" value="ADH_N"/>
    <property type="match status" value="1"/>
</dbReference>
<evidence type="ECO:0000256" key="5">
    <source>
        <dbReference type="ARBA" id="ARBA00022833"/>
    </source>
</evidence>
<keyword evidence="5 8" id="KW-0862">Zinc</keyword>
<dbReference type="AlphaFoldDB" id="A0A232LMT9"/>